<dbReference type="SUPFAM" id="SSF51905">
    <property type="entry name" value="FAD/NAD(P)-binding domain"/>
    <property type="match status" value="1"/>
</dbReference>
<evidence type="ECO:0000256" key="1">
    <source>
        <dbReference type="ARBA" id="ARBA00001974"/>
    </source>
</evidence>
<dbReference type="PANTHER" id="PTHR43004">
    <property type="entry name" value="TRK SYSTEM POTASSIUM UPTAKE PROTEIN"/>
    <property type="match status" value="1"/>
</dbReference>
<comment type="caution">
    <text evidence="6">The sequence shown here is derived from an EMBL/GenBank/DDBJ whole genome shotgun (WGS) entry which is preliminary data.</text>
</comment>
<sequence>MQTIRVPVLVVGGGLTGLTAAMLLAWRGVSTLVVERHPSTARWPLVRGVHSRTLELLRVVPGFEDDLRASSPRSFDDYHVTIAESVTGRVIAANVHRHRGAKGTYSPAPMSNAGQDCIELVLLRQARRLGADVRFSTVATDFTQDADGVYATLHDLNSGAKNRVYADYLIAADGGRSGVRESLEIGLHGLGTLSHLMLIFFEANLQHILGRPGFVAYYLQNPMFSGALLSTDDPNVGKIGVEYDASHESVEDYTNERCVEMVRAAMGIPDLPLKVLDARSWVMSARVADRMQVGRIFLAGDSAHEMPPTGGLDSQAAMQDAADLAWKLAMVLQHKAGPRLLETYEAERHPVAEVTTARQVANYKEYLRPDRGGLYGTDMAADDVQVAFGYRYRSAAILADTSDDGQPTEDPLHPTGRPGFRLPHVWLEWDGVRVSTLDLAGDEFVLFAGPKGDAWTEAASAASSALGVTMECYRIGVDLVDRDAAALARLGITEHGASLVRPDGFVAWRSRDDDANAADTLMDVLHRVLFRNPNSCEASKPGAPSSHDGDNLTFPVVIPSFA</sequence>
<dbReference type="InterPro" id="IPR002938">
    <property type="entry name" value="FAD-bd"/>
</dbReference>
<gene>
    <name evidence="6" type="ORF">CDCA_CDCA01G0365</name>
</gene>
<proteinExistence type="predicted"/>
<dbReference type="Pfam" id="PF01494">
    <property type="entry name" value="FAD_binding_3"/>
    <property type="match status" value="1"/>
</dbReference>
<feature type="domain" description="FAD-binding" evidence="5">
    <location>
        <begin position="6"/>
        <end position="356"/>
    </location>
</feature>
<organism evidence="6 7">
    <name type="scientific">Cyanidium caldarium</name>
    <name type="common">Red alga</name>
    <dbReference type="NCBI Taxonomy" id="2771"/>
    <lineage>
        <taxon>Eukaryota</taxon>
        <taxon>Rhodophyta</taxon>
        <taxon>Bangiophyceae</taxon>
        <taxon>Cyanidiales</taxon>
        <taxon>Cyanidiaceae</taxon>
        <taxon>Cyanidium</taxon>
    </lineage>
</organism>
<protein>
    <recommendedName>
        <fullName evidence="5">FAD-binding domain-containing protein</fullName>
    </recommendedName>
</protein>
<dbReference type="Gene3D" id="3.30.9.10">
    <property type="entry name" value="D-Amino Acid Oxidase, subunit A, domain 2"/>
    <property type="match status" value="1"/>
</dbReference>
<reference evidence="6 7" key="1">
    <citation type="submission" date="2022-07" db="EMBL/GenBank/DDBJ databases">
        <title>Genome-wide signatures of adaptation to extreme environments.</title>
        <authorList>
            <person name="Cho C.H."/>
            <person name="Yoon H.S."/>
        </authorList>
    </citation>
    <scope>NUCLEOTIDE SEQUENCE [LARGE SCALE GENOMIC DNA]</scope>
    <source>
        <strain evidence="6 7">DBV 063 E5</strain>
    </source>
</reference>
<dbReference type="Pfam" id="PF21274">
    <property type="entry name" value="Rng_hyd_C"/>
    <property type="match status" value="1"/>
</dbReference>
<dbReference type="EMBL" id="JANCYW010000001">
    <property type="protein sequence ID" value="KAK4534340.1"/>
    <property type="molecule type" value="Genomic_DNA"/>
</dbReference>
<keyword evidence="2" id="KW-0285">Flavoprotein</keyword>
<dbReference type="PRINTS" id="PR00420">
    <property type="entry name" value="RNGMNOXGNASE"/>
</dbReference>
<evidence type="ECO:0000256" key="3">
    <source>
        <dbReference type="ARBA" id="ARBA00022827"/>
    </source>
</evidence>
<comment type="cofactor">
    <cofactor evidence="1">
        <name>FAD</name>
        <dbReference type="ChEBI" id="CHEBI:57692"/>
    </cofactor>
</comment>
<evidence type="ECO:0000313" key="7">
    <source>
        <dbReference type="Proteomes" id="UP001301350"/>
    </source>
</evidence>
<dbReference type="Gene3D" id="3.40.30.120">
    <property type="match status" value="1"/>
</dbReference>
<keyword evidence="3" id="KW-0274">FAD</keyword>
<dbReference type="GO" id="GO:0071949">
    <property type="term" value="F:FAD binding"/>
    <property type="evidence" value="ECO:0007669"/>
    <property type="project" value="InterPro"/>
</dbReference>
<name>A0AAV9IQI2_CYACA</name>
<feature type="transmembrane region" description="Helical" evidence="4">
    <location>
        <begin position="6"/>
        <end position="26"/>
    </location>
</feature>
<evidence type="ECO:0000313" key="6">
    <source>
        <dbReference type="EMBL" id="KAK4534340.1"/>
    </source>
</evidence>
<evidence type="ECO:0000259" key="5">
    <source>
        <dbReference type="Pfam" id="PF01494"/>
    </source>
</evidence>
<dbReference type="InterPro" id="IPR036188">
    <property type="entry name" value="FAD/NAD-bd_sf"/>
</dbReference>
<dbReference type="PANTHER" id="PTHR43004:SF19">
    <property type="entry name" value="BINDING MONOOXYGENASE, PUTATIVE (JCVI)-RELATED"/>
    <property type="match status" value="1"/>
</dbReference>
<keyword evidence="4" id="KW-1133">Transmembrane helix</keyword>
<keyword evidence="7" id="KW-1185">Reference proteome</keyword>
<evidence type="ECO:0000256" key="2">
    <source>
        <dbReference type="ARBA" id="ARBA00022630"/>
    </source>
</evidence>
<evidence type="ECO:0000256" key="4">
    <source>
        <dbReference type="SAM" id="Phobius"/>
    </source>
</evidence>
<dbReference type="InterPro" id="IPR050641">
    <property type="entry name" value="RIFMO-like"/>
</dbReference>
<keyword evidence="4" id="KW-0812">Transmembrane</keyword>
<dbReference type="GO" id="GO:0016709">
    <property type="term" value="F:oxidoreductase activity, acting on paired donors, with incorporation or reduction of molecular oxygen, NAD(P)H as one donor, and incorporation of one atom of oxygen"/>
    <property type="evidence" value="ECO:0007669"/>
    <property type="project" value="UniProtKB-ARBA"/>
</dbReference>
<dbReference type="Gene3D" id="3.50.50.60">
    <property type="entry name" value="FAD/NAD(P)-binding domain"/>
    <property type="match status" value="1"/>
</dbReference>
<dbReference type="Proteomes" id="UP001301350">
    <property type="component" value="Unassembled WGS sequence"/>
</dbReference>
<keyword evidence="4" id="KW-0472">Membrane</keyword>
<accession>A0AAV9IQI2</accession>
<dbReference type="AlphaFoldDB" id="A0AAV9IQI2"/>